<proteinExistence type="predicted"/>
<dbReference type="InterPro" id="IPR007848">
    <property type="entry name" value="Small_mtfrase_dom"/>
</dbReference>
<protein>
    <recommendedName>
        <fullName evidence="1">peptide chain release factor N(5)-glutamine methyltransferase</fullName>
        <ecNumber evidence="1">2.1.1.297</ecNumber>
    </recommendedName>
</protein>
<keyword evidence="3 8" id="KW-0808">Transferase</keyword>
<dbReference type="Proteomes" id="UP000829476">
    <property type="component" value="Chromosome"/>
</dbReference>
<evidence type="ECO:0000313" key="9">
    <source>
        <dbReference type="Proteomes" id="UP000829476"/>
    </source>
</evidence>
<evidence type="ECO:0000256" key="3">
    <source>
        <dbReference type="ARBA" id="ARBA00022679"/>
    </source>
</evidence>
<accession>A0ABY3YKG2</accession>
<feature type="domain" description="Methyltransferase small" evidence="6">
    <location>
        <begin position="115"/>
        <end position="198"/>
    </location>
</feature>
<dbReference type="CDD" id="cd02440">
    <property type="entry name" value="AdoMet_MTases"/>
    <property type="match status" value="1"/>
</dbReference>
<evidence type="ECO:0000256" key="4">
    <source>
        <dbReference type="ARBA" id="ARBA00022691"/>
    </source>
</evidence>
<dbReference type="RefSeq" id="WP_242936647.1">
    <property type="nucleotide sequence ID" value="NZ_CP094326.1"/>
</dbReference>
<evidence type="ECO:0000259" key="7">
    <source>
        <dbReference type="Pfam" id="PF17827"/>
    </source>
</evidence>
<dbReference type="EMBL" id="CP094326">
    <property type="protein sequence ID" value="UNY98240.1"/>
    <property type="molecule type" value="Genomic_DNA"/>
</dbReference>
<dbReference type="InterPro" id="IPR029063">
    <property type="entry name" value="SAM-dependent_MTases_sf"/>
</dbReference>
<dbReference type="SUPFAM" id="SSF53335">
    <property type="entry name" value="S-adenosyl-L-methionine-dependent methyltransferases"/>
    <property type="match status" value="1"/>
</dbReference>
<evidence type="ECO:0000256" key="5">
    <source>
        <dbReference type="ARBA" id="ARBA00048391"/>
    </source>
</evidence>
<dbReference type="InterPro" id="IPR040758">
    <property type="entry name" value="PrmC_N"/>
</dbReference>
<sequence>MRVKDIQQVFHRELDGLYEAKEVDRFYFMLLEHYFDIRRIDLISEPDRVISKEDETVVFKALSELKLEKPIQYIVGEAYFYGLSFKVNSNTLIPRPETEELVDWIVKDKRAENRPVKILDIGTGSGCIAIALAKNIPCSKVAAMDVSAEALKMAKDNARQHNVDIDFIEADVLELEDLSGCYDVIVSNPPYVRDLEKKEMHDNVLRYEPHSALFVSDAEPLLFYKKIAVLAREHLCVNGALYFEINQYLPDETIKMLENTGFEHNRLKKDFRGNYRMVKSSVHGCVSF</sequence>
<dbReference type="EC" id="2.1.1.297" evidence="1"/>
<dbReference type="InterPro" id="IPR004556">
    <property type="entry name" value="HemK-like"/>
</dbReference>
<dbReference type="PANTHER" id="PTHR18895">
    <property type="entry name" value="HEMK METHYLTRANSFERASE"/>
    <property type="match status" value="1"/>
</dbReference>
<dbReference type="PANTHER" id="PTHR18895:SF74">
    <property type="entry name" value="MTRF1L RELEASE FACTOR GLUTAMINE METHYLTRANSFERASE"/>
    <property type="match status" value="1"/>
</dbReference>
<keyword evidence="4" id="KW-0949">S-adenosyl-L-methionine</keyword>
<dbReference type="Pfam" id="PF17827">
    <property type="entry name" value="PrmC_N"/>
    <property type="match status" value="1"/>
</dbReference>
<dbReference type="GO" id="GO:0102559">
    <property type="term" value="F:peptide chain release factor N(5)-glutamine methyltransferase activity"/>
    <property type="evidence" value="ECO:0007669"/>
    <property type="project" value="UniProtKB-EC"/>
</dbReference>
<dbReference type="NCBIfam" id="TIGR00536">
    <property type="entry name" value="hemK_fam"/>
    <property type="match status" value="1"/>
</dbReference>
<name>A0ABY3YKG2_9FLAO</name>
<evidence type="ECO:0000313" key="8">
    <source>
        <dbReference type="EMBL" id="UNY98240.1"/>
    </source>
</evidence>
<dbReference type="GO" id="GO:0032259">
    <property type="term" value="P:methylation"/>
    <property type="evidence" value="ECO:0007669"/>
    <property type="project" value="UniProtKB-KW"/>
</dbReference>
<evidence type="ECO:0000259" key="6">
    <source>
        <dbReference type="Pfam" id="PF05175"/>
    </source>
</evidence>
<dbReference type="Gene3D" id="3.40.50.150">
    <property type="entry name" value="Vaccinia Virus protein VP39"/>
    <property type="match status" value="1"/>
</dbReference>
<evidence type="ECO:0000256" key="2">
    <source>
        <dbReference type="ARBA" id="ARBA00022603"/>
    </source>
</evidence>
<reference evidence="8 9" key="1">
    <citation type="journal article" date="2018" name="Int. J. Syst. Evol. Microbiol.">
        <title>Zhouia spongiae sp. nov., isolated from a marine sponge.</title>
        <authorList>
            <person name="Zhuang L."/>
            <person name="Lin B."/>
            <person name="Qin F."/>
            <person name="Luo L."/>
        </authorList>
    </citation>
    <scope>NUCLEOTIDE SEQUENCE [LARGE SCALE GENOMIC DNA]</scope>
    <source>
        <strain evidence="8 9">HN-Y44</strain>
    </source>
</reference>
<comment type="catalytic activity">
    <reaction evidence="5">
        <text>L-glutaminyl-[peptide chain release factor] + S-adenosyl-L-methionine = N(5)-methyl-L-glutaminyl-[peptide chain release factor] + S-adenosyl-L-homocysteine + H(+)</text>
        <dbReference type="Rhea" id="RHEA:42896"/>
        <dbReference type="Rhea" id="RHEA-COMP:10271"/>
        <dbReference type="Rhea" id="RHEA-COMP:10272"/>
        <dbReference type="ChEBI" id="CHEBI:15378"/>
        <dbReference type="ChEBI" id="CHEBI:30011"/>
        <dbReference type="ChEBI" id="CHEBI:57856"/>
        <dbReference type="ChEBI" id="CHEBI:59789"/>
        <dbReference type="ChEBI" id="CHEBI:61891"/>
        <dbReference type="EC" id="2.1.1.297"/>
    </reaction>
</comment>
<dbReference type="InterPro" id="IPR050320">
    <property type="entry name" value="N5-glutamine_MTase"/>
</dbReference>
<dbReference type="Gene3D" id="1.10.8.10">
    <property type="entry name" value="DNA helicase RuvA subunit, C-terminal domain"/>
    <property type="match status" value="1"/>
</dbReference>
<organism evidence="8 9">
    <name type="scientific">Zhouia spongiae</name>
    <dbReference type="NCBI Taxonomy" id="2202721"/>
    <lineage>
        <taxon>Bacteria</taxon>
        <taxon>Pseudomonadati</taxon>
        <taxon>Bacteroidota</taxon>
        <taxon>Flavobacteriia</taxon>
        <taxon>Flavobacteriales</taxon>
        <taxon>Flavobacteriaceae</taxon>
        <taxon>Zhouia</taxon>
    </lineage>
</organism>
<feature type="domain" description="Release factor glutamine methyltransferase N-terminal" evidence="7">
    <location>
        <begin position="29"/>
        <end position="76"/>
    </location>
</feature>
<keyword evidence="9" id="KW-1185">Reference proteome</keyword>
<evidence type="ECO:0000256" key="1">
    <source>
        <dbReference type="ARBA" id="ARBA00012771"/>
    </source>
</evidence>
<keyword evidence="2 8" id="KW-0489">Methyltransferase</keyword>
<dbReference type="NCBIfam" id="TIGR03534">
    <property type="entry name" value="RF_mod_PrmC"/>
    <property type="match status" value="1"/>
</dbReference>
<dbReference type="Pfam" id="PF05175">
    <property type="entry name" value="MTS"/>
    <property type="match status" value="1"/>
</dbReference>
<dbReference type="InterPro" id="IPR019874">
    <property type="entry name" value="RF_methyltr_PrmC"/>
</dbReference>
<dbReference type="InterPro" id="IPR002052">
    <property type="entry name" value="DNA_methylase_N6_adenine_CS"/>
</dbReference>
<gene>
    <name evidence="8" type="primary">prmC</name>
    <name evidence="8" type="ORF">MQE36_14250</name>
</gene>
<dbReference type="PROSITE" id="PS00092">
    <property type="entry name" value="N6_MTASE"/>
    <property type="match status" value="1"/>
</dbReference>